<dbReference type="Pfam" id="PF03724">
    <property type="entry name" value="META"/>
    <property type="match status" value="1"/>
</dbReference>
<accession>A0A7H0GH08</accession>
<keyword evidence="3" id="KW-1185">Reference proteome</keyword>
<dbReference type="Gene3D" id="2.40.128.270">
    <property type="match status" value="1"/>
</dbReference>
<organism evidence="2 3">
    <name type="scientific">Diaphorobacter aerolatus</name>
    <dbReference type="NCBI Taxonomy" id="1288495"/>
    <lineage>
        <taxon>Bacteria</taxon>
        <taxon>Pseudomonadati</taxon>
        <taxon>Pseudomonadota</taxon>
        <taxon>Betaproteobacteria</taxon>
        <taxon>Burkholderiales</taxon>
        <taxon>Comamonadaceae</taxon>
        <taxon>Diaphorobacter</taxon>
    </lineage>
</organism>
<dbReference type="AlphaFoldDB" id="A0A7H0GH08"/>
<dbReference type="InterPro" id="IPR053196">
    <property type="entry name" value="Lipoprotein_YbaY-like"/>
</dbReference>
<dbReference type="KEGG" id="daer:H9K75_15215"/>
<name>A0A7H0GH08_9BURK</name>
<gene>
    <name evidence="2" type="ORF">H9K75_15215</name>
</gene>
<dbReference type="Pfam" id="PF09619">
    <property type="entry name" value="YscW"/>
    <property type="match status" value="1"/>
</dbReference>
<reference evidence="2 3" key="1">
    <citation type="submission" date="2020-08" db="EMBL/GenBank/DDBJ databases">
        <title>Genome sequence of Diaphorobacter aerolatus KACC 16536T.</title>
        <authorList>
            <person name="Hyun D.-W."/>
            <person name="Bae J.-W."/>
        </authorList>
    </citation>
    <scope>NUCLEOTIDE SEQUENCE [LARGE SCALE GENOMIC DNA]</scope>
    <source>
        <strain evidence="2 3">KACC 16536</strain>
    </source>
</reference>
<evidence type="ECO:0000313" key="2">
    <source>
        <dbReference type="EMBL" id="QNP47574.1"/>
    </source>
</evidence>
<dbReference type="InterPro" id="IPR006311">
    <property type="entry name" value="TAT_signal"/>
</dbReference>
<dbReference type="PANTHER" id="PTHR38013:SF1">
    <property type="entry name" value="GLYCOPROTEIN_POLYSACCHARIDE METABOLISM"/>
    <property type="match status" value="1"/>
</dbReference>
<dbReference type="PROSITE" id="PS51318">
    <property type="entry name" value="TAT"/>
    <property type="match status" value="1"/>
</dbReference>
<protein>
    <submittedName>
        <fullName evidence="2">META domain-containing protein</fullName>
    </submittedName>
</protein>
<feature type="domain" description="DUF306" evidence="1">
    <location>
        <begin position="162"/>
        <end position="282"/>
    </location>
</feature>
<evidence type="ECO:0000259" key="1">
    <source>
        <dbReference type="Pfam" id="PF03724"/>
    </source>
</evidence>
<dbReference type="PROSITE" id="PS51257">
    <property type="entry name" value="PROKAR_LIPOPROTEIN"/>
    <property type="match status" value="1"/>
</dbReference>
<proteinExistence type="predicted"/>
<evidence type="ECO:0000313" key="3">
    <source>
        <dbReference type="Proteomes" id="UP000516028"/>
    </source>
</evidence>
<sequence>MNRGDPSPALFARRDLLRGALAVAPASALSLLAGCASNLPRPDARITGKAFTRNRVYVQPDAVFEAVLMDVSNDNGPPVALARQRMEPAGQSPFELNIPFESGQLQRDGKYLVQAQVTLYNQLLFYTPGSHPVLPEPAFYRTDVILEPYPRTTATAAAGVAFSQTHWRLASVGELPGIAVAAPEKGAAPAFIQFHPQRANLPAGMERGEFSGSGGCNRFLGSYQVEGGALRLALNTTSIRLCLEGGKDEPAFLSALLEVRTFLQTGRELVMRDQEGKPILRFHADEAGEAAFEPYEPENSPQ</sequence>
<dbReference type="InterPro" id="IPR005184">
    <property type="entry name" value="DUF306_Meta_HslJ"/>
</dbReference>
<dbReference type="EMBL" id="CP060783">
    <property type="protein sequence ID" value="QNP47574.1"/>
    <property type="molecule type" value="Genomic_DNA"/>
</dbReference>
<dbReference type="InterPro" id="IPR038670">
    <property type="entry name" value="HslJ-like_sf"/>
</dbReference>
<dbReference type="PANTHER" id="PTHR38013">
    <property type="entry name" value="GLYCOPROTEIN/POLYSACCHARIDE METABOLISM"/>
    <property type="match status" value="1"/>
</dbReference>
<dbReference type="InterPro" id="IPR039366">
    <property type="entry name" value="Pilotin"/>
</dbReference>
<dbReference type="RefSeq" id="WP_187723255.1">
    <property type="nucleotide sequence ID" value="NZ_CP060783.1"/>
</dbReference>
<dbReference type="Proteomes" id="UP000516028">
    <property type="component" value="Chromosome"/>
</dbReference>